<evidence type="ECO:0000313" key="2">
    <source>
        <dbReference type="EMBL" id="ASP23467.1"/>
    </source>
</evidence>
<dbReference type="KEGG" id="aht:ANTHELSMS3_05087"/>
<feature type="domain" description="Polymerase nucleotidyl transferase" evidence="1">
    <location>
        <begin position="36"/>
        <end position="80"/>
    </location>
</feature>
<gene>
    <name evidence="2" type="ORF">ANTHELSMS3_05087</name>
</gene>
<geneLocation type="plasmid" evidence="3">
    <name>psms3-1</name>
</geneLocation>
<dbReference type="OrthoDB" id="559450at2"/>
<dbReference type="InterPro" id="IPR002934">
    <property type="entry name" value="Polymerase_NTP_transf_dom"/>
</dbReference>
<proteinExistence type="predicted"/>
<dbReference type="InterPro" id="IPR043519">
    <property type="entry name" value="NT_sf"/>
</dbReference>
<dbReference type="EMBL" id="CP022541">
    <property type="protein sequence ID" value="ASP23467.1"/>
    <property type="molecule type" value="Genomic_DNA"/>
</dbReference>
<evidence type="ECO:0000259" key="1">
    <source>
        <dbReference type="Pfam" id="PF01909"/>
    </source>
</evidence>
<organism evidence="2 3">
    <name type="scientific">Antarctobacter heliothermus</name>
    <dbReference type="NCBI Taxonomy" id="74033"/>
    <lineage>
        <taxon>Bacteria</taxon>
        <taxon>Pseudomonadati</taxon>
        <taxon>Pseudomonadota</taxon>
        <taxon>Alphaproteobacteria</taxon>
        <taxon>Rhodobacterales</taxon>
        <taxon>Roseobacteraceae</taxon>
        <taxon>Antarctobacter</taxon>
    </lineage>
</organism>
<reference evidence="2 3" key="1">
    <citation type="submission" date="2017-07" db="EMBL/GenBank/DDBJ databases">
        <title>Genome Sequence of Antarctobacter heliothermus Strain SMS3 Isolated from a culture of the Diatom Skeletonema marinoi.</title>
        <authorList>
            <person name="Topel M."/>
            <person name="Pinder M.I.M."/>
            <person name="Johansson O.N."/>
            <person name="Kourtchenko O."/>
            <person name="Godhe A."/>
            <person name="Clarke A.K."/>
        </authorList>
    </citation>
    <scope>NUCLEOTIDE SEQUENCE [LARGE SCALE GENOMIC DNA]</scope>
    <source>
        <strain evidence="2 3">SMS3</strain>
        <plasmid evidence="3">Plasmid psms3-1</plasmid>
    </source>
</reference>
<keyword evidence="2" id="KW-0614">Plasmid</keyword>
<dbReference type="GO" id="GO:0016779">
    <property type="term" value="F:nucleotidyltransferase activity"/>
    <property type="evidence" value="ECO:0007669"/>
    <property type="project" value="InterPro"/>
</dbReference>
<dbReference type="AlphaFoldDB" id="A0A222EB99"/>
<name>A0A222EB99_9RHOB</name>
<keyword evidence="2" id="KW-0808">Transferase</keyword>
<dbReference type="CDD" id="cd05403">
    <property type="entry name" value="NT_KNTase_like"/>
    <property type="match status" value="1"/>
</dbReference>
<accession>A0A222EB99</accession>
<dbReference type="RefSeq" id="WP_157733644.1">
    <property type="nucleotide sequence ID" value="NZ_CP022541.1"/>
</dbReference>
<dbReference type="Gene3D" id="3.30.460.10">
    <property type="entry name" value="Beta Polymerase, domain 2"/>
    <property type="match status" value="1"/>
</dbReference>
<dbReference type="Pfam" id="PF01909">
    <property type="entry name" value="NTP_transf_2"/>
    <property type="match status" value="1"/>
</dbReference>
<sequence>MQLQADKAKEMKMVSKGAELRAQHADLDRLVVLCQSELSAVQVWLFGSRARGDHHANSDFDILAILPDDAPDAAEDPITVFLLRRRSGLHADLLVARLTDFEGARDTVNTISFIVHREGVRLDV</sequence>
<keyword evidence="3" id="KW-1185">Reference proteome</keyword>
<evidence type="ECO:0000313" key="3">
    <source>
        <dbReference type="Proteomes" id="UP000203589"/>
    </source>
</evidence>
<dbReference type="Proteomes" id="UP000203589">
    <property type="component" value="Plasmid pSMS3-1"/>
</dbReference>
<dbReference type="SUPFAM" id="SSF81301">
    <property type="entry name" value="Nucleotidyltransferase"/>
    <property type="match status" value="1"/>
</dbReference>
<protein>
    <submittedName>
        <fullName evidence="2">Nucleotidyltransferase domain protein</fullName>
    </submittedName>
</protein>